<sequence length="262" mass="28544">MSKGKGYKGRGMTIVGDLLGGNSGTTYRRCYEDHPVIEFDNGEGKPKGILAGGNCAYPIHKDADVYIGLDYSFRRQFGSDYPWEPKSENGPIEFEYLISDMRAPSNTDSAMKMIDWVCNQLQAGKKVHIGCIGGHGRTGTIIAAIVSKLCGLEDAITWVRKNYCKKAVESREQIEWLNKNYGIKKVGGSKEGGSHAPFPSTSHSNRYDESKYKSSGKSSSSSRSSSSGGYSGYQGSLVAESFGGKSEKITPMQSKSNVWKSP</sequence>
<organism evidence="2 3">
    <name type="scientific">Stenotrophomonas phage vB_SmaS_DLP_5</name>
    <dbReference type="NCBI Taxonomy" id="2044561"/>
    <lineage>
        <taxon>Viruses</taxon>
        <taxon>Duplodnaviria</taxon>
        <taxon>Heunggongvirae</taxon>
        <taxon>Uroviricota</taxon>
        <taxon>Caudoviricetes</taxon>
        <taxon>Delepquintavirus</taxon>
        <taxon>Delepquintavirus DLP5</taxon>
    </lineage>
</organism>
<feature type="region of interest" description="Disordered" evidence="1">
    <location>
        <begin position="188"/>
        <end position="232"/>
    </location>
</feature>
<reference evidence="3" key="1">
    <citation type="submission" date="2017-10" db="EMBL/GenBank/DDBJ databases">
        <authorList>
            <person name="Peters D.L."/>
        </authorList>
    </citation>
    <scope>NUCLEOTIDE SEQUENCE [LARGE SCALE GENOMIC DNA]</scope>
</reference>
<dbReference type="SUPFAM" id="SSF52799">
    <property type="entry name" value="(Phosphotyrosine protein) phosphatases II"/>
    <property type="match status" value="1"/>
</dbReference>
<dbReference type="Pfam" id="PF22785">
    <property type="entry name" value="Tc-R-P"/>
    <property type="match status" value="1"/>
</dbReference>
<dbReference type="Gene3D" id="3.90.190.10">
    <property type="entry name" value="Protein tyrosine phosphatase superfamily"/>
    <property type="match status" value="1"/>
</dbReference>
<name>A0A2D2W2D8_9CAUD</name>
<feature type="compositionally biased region" description="Low complexity" evidence="1">
    <location>
        <begin position="213"/>
        <end position="232"/>
    </location>
</feature>
<evidence type="ECO:0000256" key="1">
    <source>
        <dbReference type="SAM" id="MobiDB-lite"/>
    </source>
</evidence>
<proteinExistence type="predicted"/>
<dbReference type="Proteomes" id="UP000241675">
    <property type="component" value="Segment"/>
</dbReference>
<gene>
    <name evidence="2" type="ORF">DLP05_143</name>
</gene>
<keyword evidence="3" id="KW-1185">Reference proteome</keyword>
<reference evidence="2 3" key="2">
    <citation type="submission" date="2017-11" db="EMBL/GenBank/DDBJ databases">
        <title>Lysogenic conversion of Stenotrophomonas maltophilia by temperate phage DLP4.</title>
        <authorList>
            <person name="Dennis J."/>
            <person name="Stothard P."/>
        </authorList>
    </citation>
    <scope>NUCLEOTIDE SEQUENCE [LARGE SCALE GENOMIC DNA]</scope>
</reference>
<dbReference type="InterPro" id="IPR029021">
    <property type="entry name" value="Prot-tyrosine_phosphatase-like"/>
</dbReference>
<evidence type="ECO:0000313" key="2">
    <source>
        <dbReference type="EMBL" id="ATS92311.1"/>
    </source>
</evidence>
<protein>
    <submittedName>
        <fullName evidence="2">Thymidylate synthase</fullName>
    </submittedName>
</protein>
<accession>A0A2D2W2D8</accession>
<evidence type="ECO:0000313" key="3">
    <source>
        <dbReference type="Proteomes" id="UP000241675"/>
    </source>
</evidence>
<dbReference type="EMBL" id="MG189906">
    <property type="protein sequence ID" value="ATS92311.1"/>
    <property type="molecule type" value="Genomic_DNA"/>
</dbReference>